<feature type="domain" description="Zinc finger LSD1-type" evidence="4">
    <location>
        <begin position="323"/>
        <end position="345"/>
    </location>
</feature>
<feature type="region of interest" description="Disordered" evidence="3">
    <location>
        <begin position="1"/>
        <end position="314"/>
    </location>
</feature>
<feature type="compositionally biased region" description="Basic and acidic residues" evidence="3">
    <location>
        <begin position="184"/>
        <end position="196"/>
    </location>
</feature>
<keyword evidence="2" id="KW-0539">Nucleus</keyword>
<reference evidence="5" key="1">
    <citation type="journal article" date="2023" name="GigaByte">
        <title>Genome assembly of the bearded iris, Iris pallida Lam.</title>
        <authorList>
            <person name="Bruccoleri R.E."/>
            <person name="Oakeley E.J."/>
            <person name="Faust A.M.E."/>
            <person name="Altorfer M."/>
            <person name="Dessus-Babus S."/>
            <person name="Burckhardt D."/>
            <person name="Oertli M."/>
            <person name="Naumann U."/>
            <person name="Petersen F."/>
            <person name="Wong J."/>
        </authorList>
    </citation>
    <scope>NUCLEOTIDE SEQUENCE</scope>
    <source>
        <strain evidence="5">GSM-AAB239-AS_SAM_17_03QT</strain>
    </source>
</reference>
<keyword evidence="6" id="KW-1185">Reference proteome</keyword>
<comment type="subcellular location">
    <subcellularLocation>
        <location evidence="1">Nucleus</location>
    </subcellularLocation>
</comment>
<dbReference type="AlphaFoldDB" id="A0AAX6IFZ5"/>
<dbReference type="Pfam" id="PF06943">
    <property type="entry name" value="zf-LSD1"/>
    <property type="match status" value="2"/>
</dbReference>
<proteinExistence type="predicted"/>
<reference evidence="5" key="2">
    <citation type="submission" date="2023-04" db="EMBL/GenBank/DDBJ databases">
        <authorList>
            <person name="Bruccoleri R.E."/>
            <person name="Oakeley E.J."/>
            <person name="Faust A.-M."/>
            <person name="Dessus-Babus S."/>
            <person name="Altorfer M."/>
            <person name="Burckhardt D."/>
            <person name="Oertli M."/>
            <person name="Naumann U."/>
            <person name="Petersen F."/>
            <person name="Wong J."/>
        </authorList>
    </citation>
    <scope>NUCLEOTIDE SEQUENCE</scope>
    <source>
        <strain evidence="5">GSM-AAB239-AS_SAM_17_03QT</strain>
        <tissue evidence="5">Leaf</tissue>
    </source>
</reference>
<protein>
    <submittedName>
        <fullName evidence="5">Leucine-rich repeat extensin-like protein 5</fullName>
    </submittedName>
</protein>
<evidence type="ECO:0000256" key="1">
    <source>
        <dbReference type="ARBA" id="ARBA00004123"/>
    </source>
</evidence>
<feature type="domain" description="Zinc finger LSD1-type" evidence="4">
    <location>
        <begin position="361"/>
        <end position="383"/>
    </location>
</feature>
<feature type="compositionally biased region" description="Basic and acidic residues" evidence="3">
    <location>
        <begin position="272"/>
        <end position="283"/>
    </location>
</feature>
<dbReference type="PANTHER" id="PTHR31747">
    <property type="entry name" value="PROTEIN LSD1"/>
    <property type="match status" value="1"/>
</dbReference>
<evidence type="ECO:0000313" key="5">
    <source>
        <dbReference type="EMBL" id="KAJ6851295.1"/>
    </source>
</evidence>
<dbReference type="EMBL" id="JANAVB010002393">
    <property type="protein sequence ID" value="KAJ6851295.1"/>
    <property type="molecule type" value="Genomic_DNA"/>
</dbReference>
<evidence type="ECO:0000256" key="2">
    <source>
        <dbReference type="ARBA" id="ARBA00023242"/>
    </source>
</evidence>
<dbReference type="InterPro" id="IPR005735">
    <property type="entry name" value="Znf_LSD1"/>
</dbReference>
<dbReference type="GO" id="GO:0005634">
    <property type="term" value="C:nucleus"/>
    <property type="evidence" value="ECO:0007669"/>
    <property type="project" value="UniProtKB-SubCell"/>
</dbReference>
<feature type="compositionally biased region" description="Polar residues" evidence="3">
    <location>
        <begin position="246"/>
        <end position="262"/>
    </location>
</feature>
<dbReference type="InterPro" id="IPR040319">
    <property type="entry name" value="LSD1-like"/>
</dbReference>
<feature type="compositionally biased region" description="Basic and acidic residues" evidence="3">
    <location>
        <begin position="233"/>
        <end position="243"/>
    </location>
</feature>
<dbReference type="PANTHER" id="PTHR31747:SF17">
    <property type="entry name" value="PROTEIN LOL2"/>
    <property type="match status" value="1"/>
</dbReference>
<name>A0AAX6IFZ5_IRIPA</name>
<evidence type="ECO:0000259" key="4">
    <source>
        <dbReference type="Pfam" id="PF06943"/>
    </source>
</evidence>
<dbReference type="Proteomes" id="UP001140949">
    <property type="component" value="Unassembled WGS sequence"/>
</dbReference>
<dbReference type="NCBIfam" id="TIGR01053">
    <property type="entry name" value="LSD1"/>
    <property type="match status" value="2"/>
</dbReference>
<sequence length="412" mass="45390">MQEITDPSPANPAIAGEVPPSASPNREEKVVSSPETSRPPGWETFVPEPSPLPDPEMTLPSSPETARPPGWEDFYCEPHLLGKEKMHSSPETSLTPGLTPGWETFLPNDKEKNMQPSPETSRPPGWESYNCEPLLPDKEETMQCSPETSRPPGWENFHCEPPLPDREVTMQSFPETSKPPLPDENIKNPNEHDPHNILDLSDMERTSGNSQTTSHSLVSENFGPEPITLPDTLHGHDRVDTKKAMKSTSEASPPPGWSSNPSEPRLPGENIETSHGHDAHDDTSSLNPGKGLERSLDNSPPPMSENLHQHQEPPLPEMGQMICGYCRQLLSYPRGAMRVQCARCDIINFVLEAHQIGNVECGNCSLLLMYPYGAPSVKCSACAWVTRIGAHNIRPPLSVQQGQPYPPPNPVH</sequence>
<comment type="caution">
    <text evidence="5">The sequence shown here is derived from an EMBL/GenBank/DDBJ whole genome shotgun (WGS) entry which is preliminary data.</text>
</comment>
<feature type="compositionally biased region" description="Polar residues" evidence="3">
    <location>
        <begin position="206"/>
        <end position="219"/>
    </location>
</feature>
<evidence type="ECO:0000313" key="6">
    <source>
        <dbReference type="Proteomes" id="UP001140949"/>
    </source>
</evidence>
<organism evidence="5 6">
    <name type="scientific">Iris pallida</name>
    <name type="common">Sweet iris</name>
    <dbReference type="NCBI Taxonomy" id="29817"/>
    <lineage>
        <taxon>Eukaryota</taxon>
        <taxon>Viridiplantae</taxon>
        <taxon>Streptophyta</taxon>
        <taxon>Embryophyta</taxon>
        <taxon>Tracheophyta</taxon>
        <taxon>Spermatophyta</taxon>
        <taxon>Magnoliopsida</taxon>
        <taxon>Liliopsida</taxon>
        <taxon>Asparagales</taxon>
        <taxon>Iridaceae</taxon>
        <taxon>Iridoideae</taxon>
        <taxon>Irideae</taxon>
        <taxon>Iris</taxon>
    </lineage>
</organism>
<evidence type="ECO:0000256" key="3">
    <source>
        <dbReference type="SAM" id="MobiDB-lite"/>
    </source>
</evidence>
<gene>
    <name evidence="5" type="ORF">M6B38_261585</name>
</gene>
<accession>A0AAX6IFZ5</accession>